<feature type="region of interest" description="Disordered" evidence="2">
    <location>
        <begin position="15"/>
        <end position="35"/>
    </location>
</feature>
<evidence type="ECO:0000256" key="2">
    <source>
        <dbReference type="SAM" id="MobiDB-lite"/>
    </source>
</evidence>
<keyword evidence="4" id="KW-1185">Reference proteome</keyword>
<comment type="caution">
    <text evidence="3">The sequence shown here is derived from an EMBL/GenBank/DDBJ whole genome shotgun (WGS) entry which is preliminary data.</text>
</comment>
<dbReference type="EMBL" id="QKYT01002197">
    <property type="protein sequence ID" value="RIA78738.1"/>
    <property type="molecule type" value="Genomic_DNA"/>
</dbReference>
<feature type="region of interest" description="Disordered" evidence="2">
    <location>
        <begin position="138"/>
        <end position="157"/>
    </location>
</feature>
<reference evidence="3 4" key="1">
    <citation type="submission" date="2018-06" db="EMBL/GenBank/DDBJ databases">
        <title>Comparative genomics reveals the genomic features of Rhizophagus irregularis, R. cerebriforme, R. diaphanum and Gigaspora rosea, and their symbiotic lifestyle signature.</title>
        <authorList>
            <person name="Morin E."/>
            <person name="San Clemente H."/>
            <person name="Chen E.C.H."/>
            <person name="De La Providencia I."/>
            <person name="Hainaut M."/>
            <person name="Kuo A."/>
            <person name="Kohler A."/>
            <person name="Murat C."/>
            <person name="Tang N."/>
            <person name="Roy S."/>
            <person name="Loubradou J."/>
            <person name="Henrissat B."/>
            <person name="Grigoriev I.V."/>
            <person name="Corradi N."/>
            <person name="Roux C."/>
            <person name="Martin F.M."/>
        </authorList>
    </citation>
    <scope>NUCLEOTIDE SEQUENCE [LARGE SCALE GENOMIC DNA]</scope>
    <source>
        <strain evidence="3 4">DAOM 227022</strain>
    </source>
</reference>
<evidence type="ECO:0000313" key="4">
    <source>
        <dbReference type="Proteomes" id="UP000265703"/>
    </source>
</evidence>
<evidence type="ECO:0000256" key="1">
    <source>
        <dbReference type="SAM" id="Coils"/>
    </source>
</evidence>
<evidence type="ECO:0000313" key="3">
    <source>
        <dbReference type="EMBL" id="RIA78738.1"/>
    </source>
</evidence>
<dbReference type="OrthoDB" id="333905at2759"/>
<sequence length="292" mass="34195">MFAYSPVETENIFYNPKGSFNNKKREPSSNKSKTLPTSCCNNNNFNILTMVSESDQQRKKLEQFHEASLKRNQLKQELQRRHQLCAENERLCRERAEKKKALKKAEECNALRKFYEIKSAQFKSHSFSSNSSFSSCSSSSSSSSFSCSKNSKSLPSRSMSSTIKRFQAAYKIHSFIKHYIEKRKTQKIISYLINLRSLQNRLLLLKSIHLKGNLTFDLNNKNKILPISADNKAFLVYKESILKILNQLDNDFIDEFYLVKERKQFIKNIVNSMLRELDNHHNLQYKNFIESR</sequence>
<name>A0A397RYF3_9GLOM</name>
<gene>
    <name evidence="3" type="ORF">C1645_842460</name>
</gene>
<accession>A0A397RYF3</accession>
<proteinExistence type="predicted"/>
<feature type="coiled-coil region" evidence="1">
    <location>
        <begin position="74"/>
        <end position="108"/>
    </location>
</feature>
<dbReference type="Proteomes" id="UP000265703">
    <property type="component" value="Unassembled WGS sequence"/>
</dbReference>
<organism evidence="3 4">
    <name type="scientific">Glomus cerebriforme</name>
    <dbReference type="NCBI Taxonomy" id="658196"/>
    <lineage>
        <taxon>Eukaryota</taxon>
        <taxon>Fungi</taxon>
        <taxon>Fungi incertae sedis</taxon>
        <taxon>Mucoromycota</taxon>
        <taxon>Glomeromycotina</taxon>
        <taxon>Glomeromycetes</taxon>
        <taxon>Glomerales</taxon>
        <taxon>Glomeraceae</taxon>
        <taxon>Glomus</taxon>
    </lineage>
</organism>
<dbReference type="AlphaFoldDB" id="A0A397RYF3"/>
<keyword evidence="1" id="KW-0175">Coiled coil</keyword>
<evidence type="ECO:0008006" key="5">
    <source>
        <dbReference type="Google" id="ProtNLM"/>
    </source>
</evidence>
<protein>
    <recommendedName>
        <fullName evidence="5">BAG domain-containing protein</fullName>
    </recommendedName>
</protein>